<evidence type="ECO:0000313" key="2">
    <source>
        <dbReference type="Proteomes" id="UP001057402"/>
    </source>
</evidence>
<proteinExistence type="predicted"/>
<keyword evidence="2" id="KW-1185">Reference proteome</keyword>
<evidence type="ECO:0000313" key="1">
    <source>
        <dbReference type="EMBL" id="KAI4311917.1"/>
    </source>
</evidence>
<accession>A0ACB9LL51</accession>
<dbReference type="EMBL" id="CM042890">
    <property type="protein sequence ID" value="KAI4311917.1"/>
    <property type="molecule type" value="Genomic_DNA"/>
</dbReference>
<organism evidence="1 2">
    <name type="scientific">Melastoma candidum</name>
    <dbReference type="NCBI Taxonomy" id="119954"/>
    <lineage>
        <taxon>Eukaryota</taxon>
        <taxon>Viridiplantae</taxon>
        <taxon>Streptophyta</taxon>
        <taxon>Embryophyta</taxon>
        <taxon>Tracheophyta</taxon>
        <taxon>Spermatophyta</taxon>
        <taxon>Magnoliopsida</taxon>
        <taxon>eudicotyledons</taxon>
        <taxon>Gunneridae</taxon>
        <taxon>Pentapetalae</taxon>
        <taxon>rosids</taxon>
        <taxon>malvids</taxon>
        <taxon>Myrtales</taxon>
        <taxon>Melastomataceae</taxon>
        <taxon>Melastomatoideae</taxon>
        <taxon>Melastomateae</taxon>
        <taxon>Melastoma</taxon>
    </lineage>
</organism>
<gene>
    <name evidence="1" type="ORF">MLD38_036781</name>
</gene>
<dbReference type="Proteomes" id="UP001057402">
    <property type="component" value="Chromosome 11"/>
</dbReference>
<sequence>MNQTLMQRAQCMRLNARLPKEFWAEAVNTACYLVNTSPSTAIDCKTRQEVWYGTSSDYSSLRIFGFPTYAHVNDGKLEPRAMKCIFLGYAKGVKGYRLWCTENDGTHKFIISRDVTFDESVARKWNLMILQGKVIVVLSKRWSLMPKLRIGY</sequence>
<reference evidence="2" key="1">
    <citation type="journal article" date="2023" name="Front. Plant Sci.">
        <title>Chromosomal-level genome assembly of Melastoma candidum provides insights into trichome evolution.</title>
        <authorList>
            <person name="Zhong Y."/>
            <person name="Wu W."/>
            <person name="Sun C."/>
            <person name="Zou P."/>
            <person name="Liu Y."/>
            <person name="Dai S."/>
            <person name="Zhou R."/>
        </authorList>
    </citation>
    <scope>NUCLEOTIDE SEQUENCE [LARGE SCALE GENOMIC DNA]</scope>
</reference>
<protein>
    <submittedName>
        <fullName evidence="1">Uncharacterized protein</fullName>
    </submittedName>
</protein>
<comment type="caution">
    <text evidence="1">The sequence shown here is derived from an EMBL/GenBank/DDBJ whole genome shotgun (WGS) entry which is preliminary data.</text>
</comment>
<name>A0ACB9LL51_9MYRT</name>